<dbReference type="Proteomes" id="UP001279734">
    <property type="component" value="Unassembled WGS sequence"/>
</dbReference>
<comment type="caution">
    <text evidence="2">The sequence shown here is derived from an EMBL/GenBank/DDBJ whole genome shotgun (WGS) entry which is preliminary data.</text>
</comment>
<dbReference type="AlphaFoldDB" id="A0AAD3TJS9"/>
<name>A0AAD3TJS9_NEPGR</name>
<evidence type="ECO:0000313" key="3">
    <source>
        <dbReference type="Proteomes" id="UP001279734"/>
    </source>
</evidence>
<sequence>MRRSLLVYSDDGLQMPEAYPGWLIYALSLGLLKWEACKYAILVQMSLKRQWCKCEVSKTLVRLISFPEEHGFLLLEYNEILLDVVSTLVLEGVLDHFGDLAVPGGFGSYCVCRCVLAVKWDYLSLVRRMDWDPGAYFGIVFGIVLWASAGLLAAAASMGELSLLCKCCKSDIVVLPGPGIMLV</sequence>
<keyword evidence="3" id="KW-1185">Reference proteome</keyword>
<keyword evidence="1" id="KW-0812">Transmembrane</keyword>
<feature type="transmembrane region" description="Helical" evidence="1">
    <location>
        <begin position="135"/>
        <end position="158"/>
    </location>
</feature>
<evidence type="ECO:0000313" key="2">
    <source>
        <dbReference type="EMBL" id="GMH30772.1"/>
    </source>
</evidence>
<keyword evidence="1" id="KW-1133">Transmembrane helix</keyword>
<protein>
    <submittedName>
        <fullName evidence="2">Uncharacterized protein</fullName>
    </submittedName>
</protein>
<accession>A0AAD3TJS9</accession>
<evidence type="ECO:0000256" key="1">
    <source>
        <dbReference type="SAM" id="Phobius"/>
    </source>
</evidence>
<reference evidence="2" key="1">
    <citation type="submission" date="2023-05" db="EMBL/GenBank/DDBJ databases">
        <title>Nepenthes gracilis genome sequencing.</title>
        <authorList>
            <person name="Fukushima K."/>
        </authorList>
    </citation>
    <scope>NUCLEOTIDE SEQUENCE</scope>
    <source>
        <strain evidence="2">SING2019-196</strain>
    </source>
</reference>
<gene>
    <name evidence="2" type="ORF">Nepgr_032615</name>
</gene>
<proteinExistence type="predicted"/>
<organism evidence="2 3">
    <name type="scientific">Nepenthes gracilis</name>
    <name type="common">Slender pitcher plant</name>
    <dbReference type="NCBI Taxonomy" id="150966"/>
    <lineage>
        <taxon>Eukaryota</taxon>
        <taxon>Viridiplantae</taxon>
        <taxon>Streptophyta</taxon>
        <taxon>Embryophyta</taxon>
        <taxon>Tracheophyta</taxon>
        <taxon>Spermatophyta</taxon>
        <taxon>Magnoliopsida</taxon>
        <taxon>eudicotyledons</taxon>
        <taxon>Gunneridae</taxon>
        <taxon>Pentapetalae</taxon>
        <taxon>Caryophyllales</taxon>
        <taxon>Nepenthaceae</taxon>
        <taxon>Nepenthes</taxon>
    </lineage>
</organism>
<keyword evidence="1" id="KW-0472">Membrane</keyword>
<dbReference type="EMBL" id="BSYO01000039">
    <property type="protein sequence ID" value="GMH30772.1"/>
    <property type="molecule type" value="Genomic_DNA"/>
</dbReference>